<reference evidence="1 2" key="1">
    <citation type="submission" date="2016-05" db="EMBL/GenBank/DDBJ databases">
        <title>Single-cell genome of chain-forming Candidatus Thiomargarita nelsonii and comparison to other large sulfur-oxidizing bacteria.</title>
        <authorList>
            <person name="Winkel M."/>
            <person name="Salman V."/>
            <person name="Woyke T."/>
            <person name="Schulz-Vogt H."/>
            <person name="Richter M."/>
            <person name="Flood B."/>
            <person name="Bailey J."/>
            <person name="Amann R."/>
            <person name="Mussmann M."/>
        </authorList>
    </citation>
    <scope>NUCLEOTIDE SEQUENCE [LARGE SCALE GENOMIC DNA]</scope>
    <source>
        <strain evidence="1 2">THI036</strain>
    </source>
</reference>
<sequence length="150" mass="17283">MYIFLDIDGVLVKEDLPGAEINEDLMKFDEECLNTFESVIRRYENSKIVISSSWIEIFALETIKTLFSSEVAEKIMGATPRLNQPLKYFRYHEVLDYLKQNEAEPWVAIDDIAEHFPPDAPVIVTNPYIGFDKNAADKLEYFLANGELPE</sequence>
<evidence type="ECO:0000313" key="2">
    <source>
        <dbReference type="Proteomes" id="UP000076962"/>
    </source>
</evidence>
<dbReference type="Pfam" id="PF18143">
    <property type="entry name" value="HAD_SAK_2"/>
    <property type="match status" value="1"/>
</dbReference>
<dbReference type="AlphaFoldDB" id="A0A0A6NZA6"/>
<organism evidence="1 2">
    <name type="scientific">Candidatus Thiomargarita nelsonii</name>
    <dbReference type="NCBI Taxonomy" id="1003181"/>
    <lineage>
        <taxon>Bacteria</taxon>
        <taxon>Pseudomonadati</taxon>
        <taxon>Pseudomonadota</taxon>
        <taxon>Gammaproteobacteria</taxon>
        <taxon>Thiotrichales</taxon>
        <taxon>Thiotrichaceae</taxon>
        <taxon>Thiomargarita</taxon>
    </lineage>
</organism>
<protein>
    <recommendedName>
        <fullName evidence="3">FCP1 homology domain-containing protein</fullName>
    </recommendedName>
</protein>
<gene>
    <name evidence="1" type="ORF">THIOM_001637</name>
</gene>
<dbReference type="EMBL" id="LUTY01000875">
    <property type="protein sequence ID" value="OAD22555.1"/>
    <property type="molecule type" value="Genomic_DNA"/>
</dbReference>
<comment type="caution">
    <text evidence="1">The sequence shown here is derived from an EMBL/GenBank/DDBJ whole genome shotgun (WGS) entry which is preliminary data.</text>
</comment>
<evidence type="ECO:0008006" key="3">
    <source>
        <dbReference type="Google" id="ProtNLM"/>
    </source>
</evidence>
<keyword evidence="2" id="KW-1185">Reference proteome</keyword>
<proteinExistence type="predicted"/>
<dbReference type="Proteomes" id="UP000076962">
    <property type="component" value="Unassembled WGS sequence"/>
</dbReference>
<name>A0A0A6NZA6_9GAMM</name>
<accession>A0A0A6NZA6</accession>
<evidence type="ECO:0000313" key="1">
    <source>
        <dbReference type="EMBL" id="OAD22555.1"/>
    </source>
</evidence>